<evidence type="ECO:0000256" key="2">
    <source>
        <dbReference type="ARBA" id="ARBA00022723"/>
    </source>
</evidence>
<dbReference type="Gene3D" id="3.40.50.1010">
    <property type="entry name" value="5'-nuclease"/>
    <property type="match status" value="1"/>
</dbReference>
<dbReference type="RefSeq" id="WP_255312858.1">
    <property type="nucleotide sequence ID" value="NZ_CAMPUA010000021.1"/>
</dbReference>
<dbReference type="GO" id="GO:0016787">
    <property type="term" value="F:hydrolase activity"/>
    <property type="evidence" value="ECO:0007669"/>
    <property type="project" value="UniProtKB-KW"/>
</dbReference>
<feature type="domain" description="PIN" evidence="5">
    <location>
        <begin position="4"/>
        <end position="105"/>
    </location>
</feature>
<sequence length="131" mass="14404">MYRSREVLTSDADLVLPSLAVLEILTNPKLRVAHNPAQAPRLQASQVLREQLYNLNLRIFELSERVVDIASGIIPKCNIKAPDAVIVATGIAVGADKVYAWDEKLISACQSISDRIEVCEPPQVAQLPLFV</sequence>
<dbReference type="Pfam" id="PF01850">
    <property type="entry name" value="PIN"/>
    <property type="match status" value="1"/>
</dbReference>
<dbReference type="GeneID" id="61168732"/>
<gene>
    <name evidence="6" type="ORF">NCTC11819_01194</name>
</gene>
<organism evidence="6 7">
    <name type="scientific">Mobiluncus mulieris</name>
    <dbReference type="NCBI Taxonomy" id="2052"/>
    <lineage>
        <taxon>Bacteria</taxon>
        <taxon>Bacillati</taxon>
        <taxon>Actinomycetota</taxon>
        <taxon>Actinomycetes</taxon>
        <taxon>Actinomycetales</taxon>
        <taxon>Actinomycetaceae</taxon>
        <taxon>Mobiluncus</taxon>
    </lineage>
</organism>
<dbReference type="Proteomes" id="UP000255284">
    <property type="component" value="Unassembled WGS sequence"/>
</dbReference>
<dbReference type="EMBL" id="UGGQ01000006">
    <property type="protein sequence ID" value="STO16624.1"/>
    <property type="molecule type" value="Genomic_DNA"/>
</dbReference>
<accession>A0A8G2M6P0</accession>
<dbReference type="InterPro" id="IPR029060">
    <property type="entry name" value="PIN-like_dom_sf"/>
</dbReference>
<name>A0A8G2M6P0_9ACTO</name>
<evidence type="ECO:0000259" key="5">
    <source>
        <dbReference type="Pfam" id="PF01850"/>
    </source>
</evidence>
<keyword evidence="3" id="KW-0378">Hydrolase</keyword>
<keyword evidence="4" id="KW-0460">Magnesium</keyword>
<proteinExistence type="predicted"/>
<dbReference type="GO" id="GO:0004518">
    <property type="term" value="F:nuclease activity"/>
    <property type="evidence" value="ECO:0007669"/>
    <property type="project" value="UniProtKB-KW"/>
</dbReference>
<keyword evidence="2" id="KW-0479">Metal-binding</keyword>
<dbReference type="InterPro" id="IPR002716">
    <property type="entry name" value="PIN_dom"/>
</dbReference>
<keyword evidence="1" id="KW-0540">Nuclease</keyword>
<evidence type="ECO:0000256" key="4">
    <source>
        <dbReference type="ARBA" id="ARBA00022842"/>
    </source>
</evidence>
<dbReference type="AlphaFoldDB" id="A0A8G2M6P0"/>
<dbReference type="SUPFAM" id="SSF88723">
    <property type="entry name" value="PIN domain-like"/>
    <property type="match status" value="1"/>
</dbReference>
<evidence type="ECO:0000313" key="6">
    <source>
        <dbReference type="EMBL" id="STO16624.1"/>
    </source>
</evidence>
<dbReference type="GO" id="GO:0046872">
    <property type="term" value="F:metal ion binding"/>
    <property type="evidence" value="ECO:0007669"/>
    <property type="project" value="UniProtKB-KW"/>
</dbReference>
<evidence type="ECO:0000256" key="3">
    <source>
        <dbReference type="ARBA" id="ARBA00022801"/>
    </source>
</evidence>
<evidence type="ECO:0000313" key="7">
    <source>
        <dbReference type="Proteomes" id="UP000255284"/>
    </source>
</evidence>
<reference evidence="6 7" key="1">
    <citation type="submission" date="2018-06" db="EMBL/GenBank/DDBJ databases">
        <authorList>
            <consortium name="Pathogen Informatics"/>
            <person name="Doyle S."/>
        </authorList>
    </citation>
    <scope>NUCLEOTIDE SEQUENCE [LARGE SCALE GENOMIC DNA]</scope>
    <source>
        <strain evidence="6 7">NCTC11819</strain>
    </source>
</reference>
<evidence type="ECO:0000256" key="1">
    <source>
        <dbReference type="ARBA" id="ARBA00022722"/>
    </source>
</evidence>
<protein>
    <recommendedName>
        <fullName evidence="5">PIN domain-containing protein</fullName>
    </recommendedName>
</protein>
<comment type="caution">
    <text evidence="6">The sequence shown here is derived from an EMBL/GenBank/DDBJ whole genome shotgun (WGS) entry which is preliminary data.</text>
</comment>